<comment type="caution">
    <text evidence="8">The sequence shown here is derived from an EMBL/GenBank/DDBJ whole genome shotgun (WGS) entry which is preliminary data.</text>
</comment>
<dbReference type="InterPro" id="IPR019098">
    <property type="entry name" value="Histone_chaperone_domain_CHZ"/>
</dbReference>
<evidence type="ECO:0000256" key="6">
    <source>
        <dbReference type="SAM" id="MobiDB-lite"/>
    </source>
</evidence>
<dbReference type="GO" id="GO:0005634">
    <property type="term" value="C:nucleus"/>
    <property type="evidence" value="ECO:0007669"/>
    <property type="project" value="UniProtKB-SubCell"/>
</dbReference>
<evidence type="ECO:0000259" key="7">
    <source>
        <dbReference type="Pfam" id="PF09649"/>
    </source>
</evidence>
<dbReference type="AlphaFoldDB" id="A0A401GEK8"/>
<feature type="region of interest" description="Disordered" evidence="6">
    <location>
        <begin position="1"/>
        <end position="124"/>
    </location>
</feature>
<comment type="subcellular location">
    <subcellularLocation>
        <location evidence="2">Nucleus</location>
    </subcellularLocation>
</comment>
<dbReference type="OrthoDB" id="3364766at2759"/>
<comment type="function">
    <text evidence="1">Forms a chaperone-bound H2A.Z-H2B complex that acts as a source for SWR1 complex-dependent H2A to H2A.Z histone replacement in chromatin.</text>
</comment>
<proteinExistence type="inferred from homology"/>
<evidence type="ECO:0000256" key="2">
    <source>
        <dbReference type="ARBA" id="ARBA00004123"/>
    </source>
</evidence>
<keyword evidence="5" id="KW-0539">Nucleus</keyword>
<dbReference type="InParanoid" id="A0A401GEK8"/>
<dbReference type="STRING" id="139825.A0A401GEK8"/>
<reference evidence="8 9" key="1">
    <citation type="journal article" date="2018" name="Sci. Rep.">
        <title>Genome sequence of the cauliflower mushroom Sparassis crispa (Hanabiratake) and its association with beneficial usage.</title>
        <authorList>
            <person name="Kiyama R."/>
            <person name="Furutani Y."/>
            <person name="Kawaguchi K."/>
            <person name="Nakanishi T."/>
        </authorList>
    </citation>
    <scope>NUCLEOTIDE SEQUENCE [LARGE SCALE GENOMIC DNA]</scope>
</reference>
<evidence type="ECO:0000256" key="3">
    <source>
        <dbReference type="ARBA" id="ARBA00008057"/>
    </source>
</evidence>
<dbReference type="EMBL" id="BFAD01000003">
    <property type="protein sequence ID" value="GBE80597.1"/>
    <property type="molecule type" value="Genomic_DNA"/>
</dbReference>
<evidence type="ECO:0000313" key="8">
    <source>
        <dbReference type="EMBL" id="GBE80597.1"/>
    </source>
</evidence>
<name>A0A401GEK8_9APHY</name>
<organism evidence="8 9">
    <name type="scientific">Sparassis crispa</name>
    <dbReference type="NCBI Taxonomy" id="139825"/>
    <lineage>
        <taxon>Eukaryota</taxon>
        <taxon>Fungi</taxon>
        <taxon>Dikarya</taxon>
        <taxon>Basidiomycota</taxon>
        <taxon>Agaricomycotina</taxon>
        <taxon>Agaricomycetes</taxon>
        <taxon>Polyporales</taxon>
        <taxon>Sparassidaceae</taxon>
        <taxon>Sparassis</taxon>
    </lineage>
</organism>
<keyword evidence="9" id="KW-1185">Reference proteome</keyword>
<dbReference type="Proteomes" id="UP000287166">
    <property type="component" value="Unassembled WGS sequence"/>
</dbReference>
<evidence type="ECO:0000313" key="9">
    <source>
        <dbReference type="Proteomes" id="UP000287166"/>
    </source>
</evidence>
<keyword evidence="4" id="KW-0143">Chaperone</keyword>
<dbReference type="GeneID" id="38777514"/>
<dbReference type="RefSeq" id="XP_027611510.1">
    <property type="nucleotide sequence ID" value="XM_027755709.1"/>
</dbReference>
<gene>
    <name evidence="8" type="ORF">SCP_0303120</name>
</gene>
<comment type="similarity">
    <text evidence="3">Belongs to the CHZ1 family.</text>
</comment>
<feature type="compositionally biased region" description="Basic and acidic residues" evidence="6">
    <location>
        <begin position="114"/>
        <end position="124"/>
    </location>
</feature>
<evidence type="ECO:0000256" key="5">
    <source>
        <dbReference type="ARBA" id="ARBA00023242"/>
    </source>
</evidence>
<dbReference type="Pfam" id="PF09649">
    <property type="entry name" value="CHZ"/>
    <property type="match status" value="1"/>
</dbReference>
<feature type="compositionally biased region" description="Low complexity" evidence="6">
    <location>
        <begin position="1"/>
        <end position="16"/>
    </location>
</feature>
<protein>
    <submittedName>
        <fullName evidence="8">Histone H2A.Z-specific chaperone CHZ1</fullName>
    </submittedName>
</protein>
<sequence>MSTDATAHSNATNTSAQVAPTQSASPDKGKGKGKSVPADTMDEDEDDDEDDEEEDEGDEDDDMVEEDELEGIDPTAIRPRRTRGVRVDYASAEALKKAGLKPEVADEDEAEESFEVRDEDMHED</sequence>
<evidence type="ECO:0000256" key="4">
    <source>
        <dbReference type="ARBA" id="ARBA00023186"/>
    </source>
</evidence>
<feature type="domain" description="Histone chaperone" evidence="7">
    <location>
        <begin position="64"/>
        <end position="94"/>
    </location>
</feature>
<evidence type="ECO:0000256" key="1">
    <source>
        <dbReference type="ARBA" id="ARBA00002212"/>
    </source>
</evidence>
<feature type="compositionally biased region" description="Acidic residues" evidence="6">
    <location>
        <begin position="40"/>
        <end position="71"/>
    </location>
</feature>
<accession>A0A401GEK8</accession>